<dbReference type="InParanoid" id="W4KC38"/>
<name>W4KC38_HETIT</name>
<dbReference type="EMBL" id="KI925457">
    <property type="protein sequence ID" value="ETW83437.1"/>
    <property type="molecule type" value="Genomic_DNA"/>
</dbReference>
<organism evidence="1 2">
    <name type="scientific">Heterobasidion irregulare (strain TC 32-1)</name>
    <dbReference type="NCBI Taxonomy" id="747525"/>
    <lineage>
        <taxon>Eukaryota</taxon>
        <taxon>Fungi</taxon>
        <taxon>Dikarya</taxon>
        <taxon>Basidiomycota</taxon>
        <taxon>Agaricomycotina</taxon>
        <taxon>Agaricomycetes</taxon>
        <taxon>Russulales</taxon>
        <taxon>Bondarzewiaceae</taxon>
        <taxon>Heterobasidion</taxon>
        <taxon>Heterobasidion annosum species complex</taxon>
    </lineage>
</organism>
<proteinExistence type="predicted"/>
<evidence type="ECO:0000313" key="2">
    <source>
        <dbReference type="Proteomes" id="UP000030671"/>
    </source>
</evidence>
<sequence>MGLTIENGQNIFHLPSLTRPLIPFSLPIMHHHSVSFCFLVSSTPAHSLLGRPHSSHSTSIFRPSSSYRHDLFKAVFAFTCTHSLSFFPSPIYHHTFLAGHLTTFATLQPQLHTVTASGFRNRN</sequence>
<protein>
    <submittedName>
        <fullName evidence="1">Uncharacterized protein</fullName>
    </submittedName>
</protein>
<accession>W4KC38</accession>
<dbReference type="KEGG" id="hir:HETIRDRAFT_439781"/>
<dbReference type="AlphaFoldDB" id="W4KC38"/>
<dbReference type="Proteomes" id="UP000030671">
    <property type="component" value="Unassembled WGS sequence"/>
</dbReference>
<dbReference type="HOGENOM" id="CLU_2015562_0_0_1"/>
<dbReference type="GeneID" id="20675188"/>
<reference evidence="1 2" key="1">
    <citation type="journal article" date="2012" name="New Phytol.">
        <title>Insight into trade-off between wood decay and parasitism from the genome of a fungal forest pathogen.</title>
        <authorList>
            <person name="Olson A."/>
            <person name="Aerts A."/>
            <person name="Asiegbu F."/>
            <person name="Belbahri L."/>
            <person name="Bouzid O."/>
            <person name="Broberg A."/>
            <person name="Canback B."/>
            <person name="Coutinho P.M."/>
            <person name="Cullen D."/>
            <person name="Dalman K."/>
            <person name="Deflorio G."/>
            <person name="van Diepen L.T."/>
            <person name="Dunand C."/>
            <person name="Duplessis S."/>
            <person name="Durling M."/>
            <person name="Gonthier P."/>
            <person name="Grimwood J."/>
            <person name="Fossdal C.G."/>
            <person name="Hansson D."/>
            <person name="Henrissat B."/>
            <person name="Hietala A."/>
            <person name="Himmelstrand K."/>
            <person name="Hoffmeister D."/>
            <person name="Hogberg N."/>
            <person name="James T.Y."/>
            <person name="Karlsson M."/>
            <person name="Kohler A."/>
            <person name="Kues U."/>
            <person name="Lee Y.H."/>
            <person name="Lin Y.C."/>
            <person name="Lind M."/>
            <person name="Lindquist E."/>
            <person name="Lombard V."/>
            <person name="Lucas S."/>
            <person name="Lunden K."/>
            <person name="Morin E."/>
            <person name="Murat C."/>
            <person name="Park J."/>
            <person name="Raffaello T."/>
            <person name="Rouze P."/>
            <person name="Salamov A."/>
            <person name="Schmutz J."/>
            <person name="Solheim H."/>
            <person name="Stahlberg J."/>
            <person name="Velez H."/>
            <person name="de Vries R.P."/>
            <person name="Wiebenga A."/>
            <person name="Woodward S."/>
            <person name="Yakovlev I."/>
            <person name="Garbelotto M."/>
            <person name="Martin F."/>
            <person name="Grigoriev I.V."/>
            <person name="Stenlid J."/>
        </authorList>
    </citation>
    <scope>NUCLEOTIDE SEQUENCE [LARGE SCALE GENOMIC DNA]</scope>
    <source>
        <strain evidence="1 2">TC 32-1</strain>
    </source>
</reference>
<evidence type="ECO:0000313" key="1">
    <source>
        <dbReference type="EMBL" id="ETW83437.1"/>
    </source>
</evidence>
<dbReference type="RefSeq" id="XP_009545685.1">
    <property type="nucleotide sequence ID" value="XM_009547390.1"/>
</dbReference>
<keyword evidence="2" id="KW-1185">Reference proteome</keyword>
<gene>
    <name evidence="1" type="ORF">HETIRDRAFT_439781</name>
</gene>